<gene>
    <name evidence="1" type="ORF">C1707_20160</name>
    <name evidence="2" type="ORF">CFHF_25530</name>
</gene>
<dbReference type="Gene3D" id="3.40.1230.10">
    <property type="entry name" value="MTH938-like"/>
    <property type="match status" value="1"/>
</dbReference>
<evidence type="ECO:0008006" key="5">
    <source>
        <dbReference type="Google" id="ProtNLM"/>
    </source>
</evidence>
<dbReference type="CDD" id="cd00248">
    <property type="entry name" value="Mth938-like"/>
    <property type="match status" value="1"/>
</dbReference>
<dbReference type="Pfam" id="PF04430">
    <property type="entry name" value="DUF498"/>
    <property type="match status" value="1"/>
</dbReference>
<dbReference type="KEGG" id="cfh:C1707_20160"/>
<dbReference type="PANTHER" id="PTHR21192:SF2">
    <property type="entry name" value="NADH DEHYDROGENASE [UBIQUINONE] 1 ALPHA SUBCOMPLEX ASSEMBLY FACTOR 3"/>
    <property type="match status" value="1"/>
</dbReference>
<reference evidence="1 4" key="2">
    <citation type="submission" date="2018-01" db="EMBL/GenBank/DDBJ databases">
        <title>Complete genome sequence of Caulobacter flavus RHGG3.</title>
        <authorList>
            <person name="Yang E."/>
        </authorList>
    </citation>
    <scope>NUCLEOTIDE SEQUENCE [LARGE SCALE GENOMIC DNA]</scope>
    <source>
        <strain evidence="1 4">RHGG3</strain>
    </source>
</reference>
<keyword evidence="4" id="KW-1185">Reference proteome</keyword>
<evidence type="ECO:0000313" key="2">
    <source>
        <dbReference type="EMBL" id="PLR06592.1"/>
    </source>
</evidence>
<dbReference type="SUPFAM" id="SSF64076">
    <property type="entry name" value="MTH938-like"/>
    <property type="match status" value="1"/>
</dbReference>
<dbReference type="AlphaFoldDB" id="A0A2N5CLJ4"/>
<accession>A0A2N5CLJ4</accession>
<reference evidence="2 3" key="1">
    <citation type="submission" date="2017-12" db="EMBL/GenBank/DDBJ databases">
        <title>The genome sequence of Caulobacter flavus CGMCC1 15093.</title>
        <authorList>
            <person name="Gao J."/>
            <person name="Mao X."/>
            <person name="Sun J."/>
        </authorList>
    </citation>
    <scope>NUCLEOTIDE SEQUENCE [LARGE SCALE GENOMIC DNA]</scope>
    <source>
        <strain evidence="2 3">CGMCC1 15093</strain>
    </source>
</reference>
<dbReference type="EMBL" id="PJRQ01000052">
    <property type="protein sequence ID" value="PLR06592.1"/>
    <property type="molecule type" value="Genomic_DNA"/>
</dbReference>
<dbReference type="EMBL" id="CP026100">
    <property type="protein sequence ID" value="AYV49670.1"/>
    <property type="molecule type" value="Genomic_DNA"/>
</dbReference>
<sequence length="119" mass="12300">MTPRQPPSIDAWGGGGFRVSGVWRPGSLLVIDDQPQDWAVASVADLTPEAFAPVFAAGGAVEFVLLGMGLANALPPRPVRDALKAAGLGLEFMSTEAAARTYNVLASEGRRLAAALIAV</sequence>
<evidence type="ECO:0000313" key="4">
    <source>
        <dbReference type="Proteomes" id="UP000281192"/>
    </source>
</evidence>
<evidence type="ECO:0000313" key="1">
    <source>
        <dbReference type="EMBL" id="AYV49670.1"/>
    </source>
</evidence>
<proteinExistence type="predicted"/>
<dbReference type="InterPro" id="IPR007523">
    <property type="entry name" value="NDUFAF3/AAMDC"/>
</dbReference>
<dbReference type="Proteomes" id="UP000281192">
    <property type="component" value="Chromosome"/>
</dbReference>
<dbReference type="InterPro" id="IPR036748">
    <property type="entry name" value="MTH938-like_sf"/>
</dbReference>
<name>A0A2N5CLJ4_9CAUL</name>
<evidence type="ECO:0000313" key="3">
    <source>
        <dbReference type="Proteomes" id="UP000234483"/>
    </source>
</evidence>
<dbReference type="Proteomes" id="UP000234483">
    <property type="component" value="Unassembled WGS sequence"/>
</dbReference>
<dbReference type="PANTHER" id="PTHR21192">
    <property type="entry name" value="NUCLEAR PROTEIN E3-3"/>
    <property type="match status" value="1"/>
</dbReference>
<dbReference type="OrthoDB" id="7351393at2"/>
<organism evidence="2 3">
    <name type="scientific">Caulobacter flavus</name>
    <dbReference type="NCBI Taxonomy" id="1679497"/>
    <lineage>
        <taxon>Bacteria</taxon>
        <taxon>Pseudomonadati</taxon>
        <taxon>Pseudomonadota</taxon>
        <taxon>Alphaproteobacteria</taxon>
        <taxon>Caulobacterales</taxon>
        <taxon>Caulobacteraceae</taxon>
        <taxon>Caulobacter</taxon>
    </lineage>
</organism>
<protein>
    <recommendedName>
        <fullName evidence="5">Mth938-like domain-containing protein</fullName>
    </recommendedName>
</protein>
<dbReference type="RefSeq" id="WP_101715766.1">
    <property type="nucleotide sequence ID" value="NZ_CP026100.1"/>
</dbReference>